<keyword evidence="1" id="KW-0812">Transmembrane</keyword>
<name>A0A2N8PHA8_STRNR</name>
<feature type="transmembrane region" description="Helical" evidence="1">
    <location>
        <begin position="117"/>
        <end position="136"/>
    </location>
</feature>
<keyword evidence="1" id="KW-1133">Transmembrane helix</keyword>
<dbReference type="AlphaFoldDB" id="A0A2N8PHA8"/>
<sequence length="153" mass="16254">MDNPTVNNLAITAVVLIWLLSRQLTERPLREKSPVGLVLVIIGAVETGIYVASHPLSWRDGALVVASLVVGVLLAAVRAFTVRLSVRGGRVVRQGTVLTAALWVLGLGQHFLIDTAVAAELGAVTVLFYFGVVLLAQQLVLVRRAAAVEPSGR</sequence>
<protein>
    <recommendedName>
        <fullName evidence="4">Integral membrane protein</fullName>
    </recommendedName>
</protein>
<proteinExistence type="predicted"/>
<evidence type="ECO:0000256" key="1">
    <source>
        <dbReference type="SAM" id="Phobius"/>
    </source>
</evidence>
<dbReference type="EMBL" id="LJSN01000002">
    <property type="protein sequence ID" value="PNE40407.1"/>
    <property type="molecule type" value="Genomic_DNA"/>
</dbReference>
<accession>A0A2N8PHA8</accession>
<organism evidence="2 3">
    <name type="scientific">Streptomyces noursei</name>
    <name type="common">Streptomyces albulus</name>
    <dbReference type="NCBI Taxonomy" id="1971"/>
    <lineage>
        <taxon>Bacteria</taxon>
        <taxon>Bacillati</taxon>
        <taxon>Actinomycetota</taxon>
        <taxon>Actinomycetes</taxon>
        <taxon>Kitasatosporales</taxon>
        <taxon>Streptomycetaceae</taxon>
        <taxon>Streptomyces</taxon>
    </lineage>
</organism>
<dbReference type="Proteomes" id="UP000236047">
    <property type="component" value="Unassembled WGS sequence"/>
</dbReference>
<feature type="transmembrane region" description="Helical" evidence="1">
    <location>
        <begin position="6"/>
        <end position="24"/>
    </location>
</feature>
<keyword evidence="1" id="KW-0472">Membrane</keyword>
<keyword evidence="3" id="KW-1185">Reference proteome</keyword>
<evidence type="ECO:0008006" key="4">
    <source>
        <dbReference type="Google" id="ProtNLM"/>
    </source>
</evidence>
<evidence type="ECO:0000313" key="3">
    <source>
        <dbReference type="Proteomes" id="UP000236047"/>
    </source>
</evidence>
<feature type="transmembrane region" description="Helical" evidence="1">
    <location>
        <begin position="92"/>
        <end position="111"/>
    </location>
</feature>
<dbReference type="RefSeq" id="WP_102923008.1">
    <property type="nucleotide sequence ID" value="NZ_LJSN01000002.1"/>
</dbReference>
<feature type="transmembrane region" description="Helical" evidence="1">
    <location>
        <begin position="62"/>
        <end position="80"/>
    </location>
</feature>
<gene>
    <name evidence="2" type="ORF">AOB60_05500</name>
</gene>
<reference evidence="3" key="1">
    <citation type="submission" date="2015-09" db="EMBL/GenBank/DDBJ databases">
        <authorList>
            <person name="Graham D.E."/>
            <person name="Mahan K.M."/>
            <person name="Klingeman D.M."/>
            <person name="Fida T."/>
            <person name="Giannone R.J."/>
            <person name="Hettich R.L."/>
            <person name="Parry R.J."/>
            <person name="Spain J.C."/>
        </authorList>
    </citation>
    <scope>NUCLEOTIDE SEQUENCE [LARGE SCALE GENOMIC DNA]</scope>
    <source>
        <strain evidence="3">JCM 4701</strain>
    </source>
</reference>
<comment type="caution">
    <text evidence="2">The sequence shown here is derived from an EMBL/GenBank/DDBJ whole genome shotgun (WGS) entry which is preliminary data.</text>
</comment>
<evidence type="ECO:0000313" key="2">
    <source>
        <dbReference type="EMBL" id="PNE40407.1"/>
    </source>
</evidence>
<feature type="transmembrane region" description="Helical" evidence="1">
    <location>
        <begin position="36"/>
        <end position="56"/>
    </location>
</feature>